<name>A0AAV5M704_9ROSI</name>
<keyword evidence="3" id="KW-1185">Reference proteome</keyword>
<dbReference type="Pfam" id="PF03140">
    <property type="entry name" value="DUF247"/>
    <property type="match status" value="1"/>
</dbReference>
<dbReference type="Proteomes" id="UP001054252">
    <property type="component" value="Unassembled WGS sequence"/>
</dbReference>
<evidence type="ECO:0000313" key="2">
    <source>
        <dbReference type="EMBL" id="GKV45283.1"/>
    </source>
</evidence>
<keyword evidence="1" id="KW-0812">Transmembrane</keyword>
<sequence>MSQMNNTVQVRIDGWIQTLPANSFSWPKIFQVPHYLRKLNEEAYEPKIISIGPYHRQKDHLKAMETQKVRFLKDLLQRRNENSAQRYVEAMTDMMERARKCYSESLVISDEEFLEMMVLDGCFTVELIHKIKEGSWQHDPILNVSQIFTSIVKDLVLVENQLPFFVIWEFLGNAFEDRSPFINFIIEMFKEGLPGLRVRLTYDENSIKKVKHLLDLLRTNWLPSEDSLREYQNVQEDIKFIRSATELREAGIKFRMGEGRNLFDIKFENGTLYIPAVNLEDHTEELYCNIIACEQFDDYESPTYLTDYTTVMSCLIDTGKDVELLCHKGIMDHWLGTDEAAAKMFNRLGREMALDKDNFFYAKLFNDVNRHYYTPWNTRMTNLRHNYFNTPWALISFFAATFLLLLTLLQTTFTIFPRS</sequence>
<reference evidence="2 3" key="1">
    <citation type="journal article" date="2021" name="Commun. Biol.">
        <title>The genome of Shorea leprosula (Dipterocarpaceae) highlights the ecological relevance of drought in aseasonal tropical rainforests.</title>
        <authorList>
            <person name="Ng K.K.S."/>
            <person name="Kobayashi M.J."/>
            <person name="Fawcett J.A."/>
            <person name="Hatakeyama M."/>
            <person name="Paape T."/>
            <person name="Ng C.H."/>
            <person name="Ang C.C."/>
            <person name="Tnah L.H."/>
            <person name="Lee C.T."/>
            <person name="Nishiyama T."/>
            <person name="Sese J."/>
            <person name="O'Brien M.J."/>
            <person name="Copetti D."/>
            <person name="Mohd Noor M.I."/>
            <person name="Ong R.C."/>
            <person name="Putra M."/>
            <person name="Sireger I.Z."/>
            <person name="Indrioko S."/>
            <person name="Kosugi Y."/>
            <person name="Izuno A."/>
            <person name="Isagi Y."/>
            <person name="Lee S.L."/>
            <person name="Shimizu K.K."/>
        </authorList>
    </citation>
    <scope>NUCLEOTIDE SEQUENCE [LARGE SCALE GENOMIC DNA]</scope>
    <source>
        <strain evidence="2">214</strain>
    </source>
</reference>
<organism evidence="2 3">
    <name type="scientific">Rubroshorea leprosula</name>
    <dbReference type="NCBI Taxonomy" id="152421"/>
    <lineage>
        <taxon>Eukaryota</taxon>
        <taxon>Viridiplantae</taxon>
        <taxon>Streptophyta</taxon>
        <taxon>Embryophyta</taxon>
        <taxon>Tracheophyta</taxon>
        <taxon>Spermatophyta</taxon>
        <taxon>Magnoliopsida</taxon>
        <taxon>eudicotyledons</taxon>
        <taxon>Gunneridae</taxon>
        <taxon>Pentapetalae</taxon>
        <taxon>rosids</taxon>
        <taxon>malvids</taxon>
        <taxon>Malvales</taxon>
        <taxon>Dipterocarpaceae</taxon>
        <taxon>Rubroshorea</taxon>
    </lineage>
</organism>
<feature type="transmembrane region" description="Helical" evidence="1">
    <location>
        <begin position="392"/>
        <end position="416"/>
    </location>
</feature>
<keyword evidence="1" id="KW-1133">Transmembrane helix</keyword>
<protein>
    <submittedName>
        <fullName evidence="2">Uncharacterized protein</fullName>
    </submittedName>
</protein>
<evidence type="ECO:0000256" key="1">
    <source>
        <dbReference type="SAM" id="Phobius"/>
    </source>
</evidence>
<dbReference type="EMBL" id="BPVZ01000192">
    <property type="protein sequence ID" value="GKV45283.1"/>
    <property type="molecule type" value="Genomic_DNA"/>
</dbReference>
<accession>A0AAV5M704</accession>
<dbReference type="PANTHER" id="PTHR31170:SF17">
    <property type="match status" value="1"/>
</dbReference>
<keyword evidence="1" id="KW-0472">Membrane</keyword>
<proteinExistence type="predicted"/>
<dbReference type="PANTHER" id="PTHR31170">
    <property type="entry name" value="BNAC04G53230D PROTEIN"/>
    <property type="match status" value="1"/>
</dbReference>
<dbReference type="InterPro" id="IPR004158">
    <property type="entry name" value="DUF247_pln"/>
</dbReference>
<dbReference type="AlphaFoldDB" id="A0AAV5M704"/>
<gene>
    <name evidence="2" type="ORF">SLEP1_g52389</name>
</gene>
<evidence type="ECO:0000313" key="3">
    <source>
        <dbReference type="Proteomes" id="UP001054252"/>
    </source>
</evidence>
<comment type="caution">
    <text evidence="2">The sequence shown here is derived from an EMBL/GenBank/DDBJ whole genome shotgun (WGS) entry which is preliminary data.</text>
</comment>